<name>A0A814TVT1_9BILA</name>
<dbReference type="EMBL" id="CAJOAZ010010452">
    <property type="protein sequence ID" value="CAF4220966.1"/>
    <property type="molecule type" value="Genomic_DNA"/>
</dbReference>
<evidence type="ECO:0000313" key="2">
    <source>
        <dbReference type="EMBL" id="CAF1165253.1"/>
    </source>
</evidence>
<accession>A0A814TVT1</accession>
<comment type="caution">
    <text evidence="2">The sequence shown here is derived from an EMBL/GenBank/DDBJ whole genome shotgun (WGS) entry which is preliminary data.</text>
</comment>
<dbReference type="AlphaFoldDB" id="A0A814TVT1"/>
<dbReference type="Proteomes" id="UP000663844">
    <property type="component" value="Unassembled WGS sequence"/>
</dbReference>
<gene>
    <name evidence="2" type="ORF">JYZ213_LOCUS24889</name>
    <name evidence="3" type="ORF">OXD698_LOCUS41873</name>
</gene>
<feature type="region of interest" description="Disordered" evidence="1">
    <location>
        <begin position="51"/>
        <end position="99"/>
    </location>
</feature>
<protein>
    <submittedName>
        <fullName evidence="2">Uncharacterized protein</fullName>
    </submittedName>
</protein>
<organism evidence="2 4">
    <name type="scientific">Adineta steineri</name>
    <dbReference type="NCBI Taxonomy" id="433720"/>
    <lineage>
        <taxon>Eukaryota</taxon>
        <taxon>Metazoa</taxon>
        <taxon>Spiralia</taxon>
        <taxon>Gnathifera</taxon>
        <taxon>Rotifera</taxon>
        <taxon>Eurotatoria</taxon>
        <taxon>Bdelloidea</taxon>
        <taxon>Adinetida</taxon>
        <taxon>Adinetidae</taxon>
        <taxon>Adineta</taxon>
    </lineage>
</organism>
<dbReference type="EMBL" id="CAJNOG010000311">
    <property type="protein sequence ID" value="CAF1165253.1"/>
    <property type="molecule type" value="Genomic_DNA"/>
</dbReference>
<proteinExistence type="predicted"/>
<reference evidence="2" key="1">
    <citation type="submission" date="2021-02" db="EMBL/GenBank/DDBJ databases">
        <authorList>
            <person name="Nowell W R."/>
        </authorList>
    </citation>
    <scope>NUCLEOTIDE SEQUENCE</scope>
</reference>
<evidence type="ECO:0000313" key="3">
    <source>
        <dbReference type="EMBL" id="CAF4220966.1"/>
    </source>
</evidence>
<feature type="compositionally biased region" description="Basic and acidic residues" evidence="1">
    <location>
        <begin position="72"/>
        <end position="99"/>
    </location>
</feature>
<dbReference type="Proteomes" id="UP000663845">
    <property type="component" value="Unassembled WGS sequence"/>
</dbReference>
<evidence type="ECO:0000313" key="4">
    <source>
        <dbReference type="Proteomes" id="UP000663845"/>
    </source>
</evidence>
<evidence type="ECO:0000256" key="1">
    <source>
        <dbReference type="SAM" id="MobiDB-lite"/>
    </source>
</evidence>
<sequence length="99" mass="11372">MEKKVSGYTEYENEDEIILRMGTQFRVKSNALEQSNGSHIVHLVEIDDDNDEPLASTMNEMHVTPKPSNEGASREKNRGGESHVKIFKEKSDYNRLKFD</sequence>